<dbReference type="Pfam" id="PF00072">
    <property type="entry name" value="Response_reg"/>
    <property type="match status" value="1"/>
</dbReference>
<dbReference type="SMART" id="SM00387">
    <property type="entry name" value="HATPase_c"/>
    <property type="match status" value="1"/>
</dbReference>
<evidence type="ECO:0000259" key="14">
    <source>
        <dbReference type="PROSITE" id="PS50851"/>
    </source>
</evidence>
<dbReference type="GO" id="GO:0000155">
    <property type="term" value="F:phosphorelay sensor kinase activity"/>
    <property type="evidence" value="ECO:0007669"/>
    <property type="project" value="UniProtKB-ARBA"/>
</dbReference>
<dbReference type="PROSITE" id="PS50851">
    <property type="entry name" value="CHEW"/>
    <property type="match status" value="1"/>
</dbReference>
<dbReference type="InterPro" id="IPR003594">
    <property type="entry name" value="HATPase_dom"/>
</dbReference>
<evidence type="ECO:0000259" key="12">
    <source>
        <dbReference type="PROSITE" id="PS50109"/>
    </source>
</evidence>
<dbReference type="PANTHER" id="PTHR43395:SF1">
    <property type="entry name" value="CHEMOTAXIS PROTEIN CHEA"/>
    <property type="match status" value="1"/>
</dbReference>
<feature type="compositionally biased region" description="Basic and acidic residues" evidence="11">
    <location>
        <begin position="183"/>
        <end position="194"/>
    </location>
</feature>
<dbReference type="InterPro" id="IPR036641">
    <property type="entry name" value="HPT_dom_sf"/>
</dbReference>
<dbReference type="SUPFAM" id="SSF55874">
    <property type="entry name" value="ATPase domain of HSP90 chaperone/DNA topoisomerase II/histidine kinase"/>
    <property type="match status" value="1"/>
</dbReference>
<dbReference type="Gene3D" id="1.20.120.160">
    <property type="entry name" value="HPT domain"/>
    <property type="match status" value="1"/>
</dbReference>
<organism evidence="16 17">
    <name type="scientific">Paraburkholderia eburnea</name>
    <dbReference type="NCBI Taxonomy" id="1189126"/>
    <lineage>
        <taxon>Bacteria</taxon>
        <taxon>Pseudomonadati</taxon>
        <taxon>Pseudomonadota</taxon>
        <taxon>Betaproteobacteria</taxon>
        <taxon>Burkholderiales</taxon>
        <taxon>Burkholderiaceae</taxon>
        <taxon>Paraburkholderia</taxon>
    </lineage>
</organism>
<evidence type="ECO:0000259" key="13">
    <source>
        <dbReference type="PROSITE" id="PS50110"/>
    </source>
</evidence>
<evidence type="ECO:0000256" key="8">
    <source>
        <dbReference type="ARBA" id="ARBA00035100"/>
    </source>
</evidence>
<sequence length="777" mass="84550">MSFDPEFMQLLRETFRAELADQLQQIADGLLRLEKGVAGDARQDVLNSVFRCAHNIKGAARGIDATHIADLAHQIESLFSAFRSGRPVEPALIDLSLQAVDALREIARTDAPDPPVELMARLREASSEPGVPPAASSVPASADTEARFRAAAVANTPPAAATPQAGQATPPSARVPPETPMARPERRARPRGEDADQEALRIAPGRLQRIAALAEDLQMAKIAMSEHFQDVQSLERQLSKLETLLQPWRNVVRGLRTQDAAASGLSQAARDALPALIQLRRHAAALGKGMRATLNRTSHLSAALQGDIRLLQLVPVANRLRPMARVVRDIGRELGKTVELHISGDQIEVDRAVLDGLRDPLMHLLRNAVDHGLETPDERRAAGKDETANIWLDVARVGGQVLLTVRDDGRGIDAVKIGEVALRKQLIQADELAQMDEQAMLALIFRPGFSSREAVTELSGRGVGLDVVMANLRKLKGLIRLDTVPGRGTTFTLELPLTLSTERGLHVRAGRENLLIPSTSVDRVVEVARREILEVAGSQALLLAGQPVPLRDLANTLELPAREDAEPDAALQVVVVSRGWSQVAFLVDEVVGEREIVIKQLPPPLHSVPNISGATLTGSCEIVMVLHIDDLAERALRDEARTVLPPLHDVQAESTAYAPHILVCDDSITTRTLQKNLLESKGYRVTLATDGQMGWELLQGGSFDVVVTDVEMPRLNGFELTERIRHSQDHTDLPVIIVSSLASEEDRLRGVNVGANAYIVKSEFESQAMLDALRQLI</sequence>
<feature type="modified residue" description="4-aspartylphosphate" evidence="10">
    <location>
        <position position="709"/>
    </location>
</feature>
<dbReference type="AlphaFoldDB" id="A0A2S4M766"/>
<dbReference type="SMART" id="SM00260">
    <property type="entry name" value="CheW"/>
    <property type="match status" value="1"/>
</dbReference>
<dbReference type="InterPro" id="IPR001789">
    <property type="entry name" value="Sig_transdc_resp-reg_receiver"/>
</dbReference>
<dbReference type="SUPFAM" id="SSF52172">
    <property type="entry name" value="CheY-like"/>
    <property type="match status" value="1"/>
</dbReference>
<dbReference type="InterPro" id="IPR008207">
    <property type="entry name" value="Sig_transdc_His_kin_Hpt_dom"/>
</dbReference>
<keyword evidence="17" id="KW-1185">Reference proteome</keyword>
<evidence type="ECO:0000256" key="6">
    <source>
        <dbReference type="ARBA" id="ARBA00022777"/>
    </source>
</evidence>
<comment type="catalytic activity">
    <reaction evidence="1">
        <text>ATP + protein L-histidine = ADP + protein N-phospho-L-histidine.</text>
        <dbReference type="EC" id="2.7.13.3"/>
    </reaction>
</comment>
<evidence type="ECO:0000256" key="2">
    <source>
        <dbReference type="ARBA" id="ARBA00012438"/>
    </source>
</evidence>
<evidence type="ECO:0000256" key="10">
    <source>
        <dbReference type="PROSITE-ProRule" id="PRU00169"/>
    </source>
</evidence>
<dbReference type="InterPro" id="IPR036061">
    <property type="entry name" value="CheW-like_dom_sf"/>
</dbReference>
<dbReference type="SUPFAM" id="SSF47226">
    <property type="entry name" value="Histidine-containing phosphotransfer domain, HPT domain"/>
    <property type="match status" value="1"/>
</dbReference>
<evidence type="ECO:0000259" key="15">
    <source>
        <dbReference type="PROSITE" id="PS50894"/>
    </source>
</evidence>
<dbReference type="Pfam" id="PF01627">
    <property type="entry name" value="Hpt"/>
    <property type="match status" value="1"/>
</dbReference>
<dbReference type="InterPro" id="IPR036890">
    <property type="entry name" value="HATPase_C_sf"/>
</dbReference>
<keyword evidence="4 10" id="KW-0597">Phosphoprotein</keyword>
<feature type="domain" description="Histidine kinase" evidence="12">
    <location>
        <begin position="264"/>
        <end position="499"/>
    </location>
</feature>
<dbReference type="SMART" id="SM00073">
    <property type="entry name" value="HPT"/>
    <property type="match status" value="1"/>
</dbReference>
<dbReference type="FunFam" id="3.30.565.10:FF:000016">
    <property type="entry name" value="Chemotaxis protein CheA, putative"/>
    <property type="match status" value="1"/>
</dbReference>
<dbReference type="InterPro" id="IPR004358">
    <property type="entry name" value="Sig_transdc_His_kin-like_C"/>
</dbReference>
<keyword evidence="7" id="KW-0902">Two-component regulatory system</keyword>
<feature type="domain" description="HPt" evidence="15">
    <location>
        <begin position="4"/>
        <end position="110"/>
    </location>
</feature>
<name>A0A2S4M766_9BURK</name>
<dbReference type="PROSITE" id="PS50894">
    <property type="entry name" value="HPT"/>
    <property type="match status" value="1"/>
</dbReference>
<dbReference type="PROSITE" id="PS50110">
    <property type="entry name" value="RESPONSE_REGULATORY"/>
    <property type="match status" value="1"/>
</dbReference>
<feature type="domain" description="Response regulatory" evidence="13">
    <location>
        <begin position="660"/>
        <end position="776"/>
    </location>
</feature>
<dbReference type="SUPFAM" id="SSF50341">
    <property type="entry name" value="CheW-like"/>
    <property type="match status" value="1"/>
</dbReference>
<dbReference type="PROSITE" id="PS50109">
    <property type="entry name" value="HIS_KIN"/>
    <property type="match status" value="1"/>
</dbReference>
<evidence type="ECO:0000313" key="16">
    <source>
        <dbReference type="EMBL" id="POR50580.1"/>
    </source>
</evidence>
<accession>A0A2S4M766</accession>
<protein>
    <recommendedName>
        <fullName evidence="3">Chemotaxis protein CheA</fullName>
        <ecNumber evidence="2">2.7.13.3</ecNumber>
    </recommendedName>
</protein>
<keyword evidence="6 16" id="KW-0418">Kinase</keyword>
<dbReference type="InterPro" id="IPR011006">
    <property type="entry name" value="CheY-like_superfamily"/>
</dbReference>
<evidence type="ECO:0000256" key="11">
    <source>
        <dbReference type="SAM" id="MobiDB-lite"/>
    </source>
</evidence>
<dbReference type="SMART" id="SM00448">
    <property type="entry name" value="REC"/>
    <property type="match status" value="1"/>
</dbReference>
<feature type="modified residue" description="Phosphohistidine" evidence="9">
    <location>
        <position position="54"/>
    </location>
</feature>
<dbReference type="PRINTS" id="PR00344">
    <property type="entry name" value="BCTRLSENSOR"/>
</dbReference>
<dbReference type="EMBL" id="PQGA01000008">
    <property type="protein sequence ID" value="POR50580.1"/>
    <property type="molecule type" value="Genomic_DNA"/>
</dbReference>
<gene>
    <name evidence="16" type="ORF">B0G62_10871</name>
</gene>
<evidence type="ECO:0000256" key="1">
    <source>
        <dbReference type="ARBA" id="ARBA00000085"/>
    </source>
</evidence>
<dbReference type="Pfam" id="PF02518">
    <property type="entry name" value="HATPase_c"/>
    <property type="match status" value="1"/>
</dbReference>
<dbReference type="InterPro" id="IPR051315">
    <property type="entry name" value="Bact_Chemotaxis_CheA"/>
</dbReference>
<dbReference type="PANTHER" id="PTHR43395">
    <property type="entry name" value="SENSOR HISTIDINE KINASE CHEA"/>
    <property type="match status" value="1"/>
</dbReference>
<dbReference type="Proteomes" id="UP000237381">
    <property type="component" value="Unassembled WGS sequence"/>
</dbReference>
<keyword evidence="5" id="KW-0808">Transferase</keyword>
<dbReference type="Gene3D" id="3.30.565.10">
    <property type="entry name" value="Histidine kinase-like ATPase, C-terminal domain"/>
    <property type="match status" value="1"/>
</dbReference>
<feature type="compositionally biased region" description="Low complexity" evidence="11">
    <location>
        <begin position="155"/>
        <end position="172"/>
    </location>
</feature>
<comment type="function">
    <text evidence="8">Involved in the transmission of sensory signals from the chemoreceptors to the flagellar motors. CheA is autophosphorylated; it can transfer its phosphate group to either CheB or CheY.</text>
</comment>
<dbReference type="CDD" id="cd00088">
    <property type="entry name" value="HPT"/>
    <property type="match status" value="1"/>
</dbReference>
<dbReference type="GO" id="GO:0006935">
    <property type="term" value="P:chemotaxis"/>
    <property type="evidence" value="ECO:0007669"/>
    <property type="project" value="InterPro"/>
</dbReference>
<evidence type="ECO:0000256" key="7">
    <source>
        <dbReference type="ARBA" id="ARBA00023012"/>
    </source>
</evidence>
<dbReference type="Gene3D" id="3.40.50.2300">
    <property type="match status" value="1"/>
</dbReference>
<reference evidence="16 17" key="1">
    <citation type="submission" date="2018-01" db="EMBL/GenBank/DDBJ databases">
        <title>Genomic Encyclopedia of Type Strains, Phase III (KMG-III): the genomes of soil and plant-associated and newly described type strains.</title>
        <authorList>
            <person name="Whitman W."/>
        </authorList>
    </citation>
    <scope>NUCLEOTIDE SEQUENCE [LARGE SCALE GENOMIC DNA]</scope>
    <source>
        <strain evidence="16 17">JCM 18070</strain>
    </source>
</reference>
<evidence type="ECO:0000313" key="17">
    <source>
        <dbReference type="Proteomes" id="UP000237381"/>
    </source>
</evidence>
<evidence type="ECO:0000256" key="4">
    <source>
        <dbReference type="ARBA" id="ARBA00022553"/>
    </source>
</evidence>
<proteinExistence type="predicted"/>
<evidence type="ECO:0000256" key="3">
    <source>
        <dbReference type="ARBA" id="ARBA00021495"/>
    </source>
</evidence>
<dbReference type="RefSeq" id="WP_167401286.1">
    <property type="nucleotide sequence ID" value="NZ_PQGA01000008.1"/>
</dbReference>
<evidence type="ECO:0000256" key="9">
    <source>
        <dbReference type="PROSITE-ProRule" id="PRU00110"/>
    </source>
</evidence>
<dbReference type="InterPro" id="IPR005467">
    <property type="entry name" value="His_kinase_dom"/>
</dbReference>
<evidence type="ECO:0000256" key="5">
    <source>
        <dbReference type="ARBA" id="ARBA00022679"/>
    </source>
</evidence>
<feature type="region of interest" description="Disordered" evidence="11">
    <location>
        <begin position="155"/>
        <end position="196"/>
    </location>
</feature>
<dbReference type="EC" id="2.7.13.3" evidence="2"/>
<dbReference type="Gene3D" id="2.30.30.40">
    <property type="entry name" value="SH3 Domains"/>
    <property type="match status" value="1"/>
</dbReference>
<feature type="domain" description="CheW-like" evidence="14">
    <location>
        <begin position="501"/>
        <end position="637"/>
    </location>
</feature>
<comment type="caution">
    <text evidence="16">The sequence shown here is derived from an EMBL/GenBank/DDBJ whole genome shotgun (WGS) entry which is preliminary data.</text>
</comment>
<dbReference type="Pfam" id="PF01584">
    <property type="entry name" value="CheW"/>
    <property type="match status" value="1"/>
</dbReference>
<dbReference type="InterPro" id="IPR002545">
    <property type="entry name" value="CheW-lke_dom"/>
</dbReference>